<evidence type="ECO:0000256" key="2">
    <source>
        <dbReference type="ARBA" id="ARBA00022578"/>
    </source>
</evidence>
<dbReference type="GO" id="GO:0004803">
    <property type="term" value="F:transposase activity"/>
    <property type="evidence" value="ECO:0007669"/>
    <property type="project" value="InterPro"/>
</dbReference>
<evidence type="ECO:0000259" key="5">
    <source>
        <dbReference type="Pfam" id="PF01526"/>
    </source>
</evidence>
<accession>A0AAV2VU39</accession>
<evidence type="ECO:0000256" key="4">
    <source>
        <dbReference type="ARBA" id="ARBA00023172"/>
    </source>
</evidence>
<name>A0AAV2VU39_9VIBR</name>
<dbReference type="EMBL" id="CAOF01000139">
    <property type="protein sequence ID" value="CCO48200.1"/>
    <property type="molecule type" value="Genomic_DNA"/>
</dbReference>
<dbReference type="InterPro" id="IPR025296">
    <property type="entry name" value="DUF4158"/>
</dbReference>
<dbReference type="InterPro" id="IPR047653">
    <property type="entry name" value="Tn3-like_transpos"/>
</dbReference>
<evidence type="ECO:0000259" key="6">
    <source>
        <dbReference type="Pfam" id="PF13700"/>
    </source>
</evidence>
<dbReference type="RefSeq" id="WP_022612761.1">
    <property type="nucleotide sequence ID" value="NZ_LK391965.1"/>
</dbReference>
<evidence type="ECO:0000256" key="1">
    <source>
        <dbReference type="ARBA" id="ARBA00009402"/>
    </source>
</evidence>
<feature type="domain" description="DUF4158" evidence="6">
    <location>
        <begin position="5"/>
        <end position="173"/>
    </location>
</feature>
<evidence type="ECO:0000313" key="8">
    <source>
        <dbReference type="Proteomes" id="UP000018211"/>
    </source>
</evidence>
<dbReference type="AlphaFoldDB" id="A0AAV2VU39"/>
<dbReference type="Pfam" id="PF13700">
    <property type="entry name" value="DUF4158"/>
    <property type="match status" value="1"/>
</dbReference>
<organism evidence="7 8">
    <name type="scientific">Vibrio nigripulchritudo SOn1</name>
    <dbReference type="NCBI Taxonomy" id="1238450"/>
    <lineage>
        <taxon>Bacteria</taxon>
        <taxon>Pseudomonadati</taxon>
        <taxon>Pseudomonadota</taxon>
        <taxon>Gammaproteobacteria</taxon>
        <taxon>Vibrionales</taxon>
        <taxon>Vibrionaceae</taxon>
        <taxon>Vibrio</taxon>
    </lineage>
</organism>
<dbReference type="Pfam" id="PF01526">
    <property type="entry name" value="DDE_Tnp_Tn3"/>
    <property type="match status" value="1"/>
</dbReference>
<feature type="domain" description="Tn3 transposase DDE" evidence="5">
    <location>
        <begin position="588"/>
        <end position="976"/>
    </location>
</feature>
<protein>
    <submittedName>
        <fullName evidence="7">Transposase</fullName>
    </submittedName>
</protein>
<comment type="caution">
    <text evidence="7">The sequence shown here is derived from an EMBL/GenBank/DDBJ whole genome shotgun (WGS) entry which is preliminary data.</text>
</comment>
<sequence>MPVEFLTKEQKQQYGSFTDIPNELQLTRYFHLDEFDLALINKHRGKHNRLGFALQLTCVRFLGTFFMEFDRIPEDVLLFVAAQLNIKNMEVMNRYSLRKNTLWEHHREIKQAYGYQELHDAHMGFRLIRQMYSRTWVANERPSALFDFATSWLIDNKVLLPGVTVLIRLVAEVRERADKRLWRRLASIVTEEQARELYTLLEIEYDGGKRSRLERLRKGPTTVSGPAFVSAIRRYEHVLSYPIPKAAFEALPEARIQSIARYAVTASVHRLARMPEDKKLSLLLAFIHTHRLTTLDDAIDILDMLITKMSTLAKNIGQKKRLRTLKDLDRSALLLSQVCSLLIDDDIKDEHLRETIFQRFSKQQVSHSLNAVKELVRPANAPYHQELVEQYGRVRLFLPTLLNKVPFKASPAGEPLLNAYYYLKEGGISHKRILKDAPTEIVKPTWKHLVFQEDGQISKQGYCLCFLSQLQDGLRRRNLFLEESNNWSDPRSKLLSKEAWKQTRHHVYRSLSYPVEPQKALEQLKARLDQTFHLVASRFDENSQVSVEIKDNKPRLNISALEPDKEPASTVELRQQLTQLLPKVDLTELLVEINAITGFTEEFTHVSESKARAKDIDISICAVLMSEACNIGLEPLIKPHIPALSRSRLQWVKQNYLRSETLIKANARLVEHQSQLSIAQIWGGGEVASADGMRFVTPVRTINSGPNKKYFGGYRGITWYNFMSNQYSGFHDITVTGTLRDSLFVLEGLLEQETSLNPVELMTDTAGSSDLIFGLFALLGYQFSPRLADVGSSSLWRFDKHADYGPLNDVSINILKPERITVEWDEMMRTAGSLTLGKVKASELVRSLLKSDKPSGLTQGIIELGKANKTLYLLKYLDDEDYRRRILTQLNRGESRHAVARNICHGKRGEIRKKYREGQEDQLSALGLVTNAVILWNSIYLQEAVDHVSKHETVNNEDIARISPLMTRHINMLGQYSFNVSPSILQGERRPLYQGDD</sequence>
<dbReference type="GO" id="GO:0003677">
    <property type="term" value="F:DNA binding"/>
    <property type="evidence" value="ECO:0007669"/>
    <property type="project" value="UniProtKB-KW"/>
</dbReference>
<keyword evidence="3" id="KW-0238">DNA-binding</keyword>
<keyword evidence="4" id="KW-0233">DNA recombination</keyword>
<dbReference type="InterPro" id="IPR002513">
    <property type="entry name" value="Tn3_Tnp_DDE_dom"/>
</dbReference>
<dbReference type="Proteomes" id="UP000018211">
    <property type="component" value="Unassembled WGS sequence"/>
</dbReference>
<evidence type="ECO:0000313" key="7">
    <source>
        <dbReference type="EMBL" id="CCO48200.1"/>
    </source>
</evidence>
<dbReference type="GO" id="GO:0006313">
    <property type="term" value="P:DNA transposition"/>
    <property type="evidence" value="ECO:0007669"/>
    <property type="project" value="InterPro"/>
</dbReference>
<gene>
    <name evidence="7" type="primary">tnpA</name>
    <name evidence="7" type="ORF">VIBNISOn1_470005</name>
</gene>
<keyword evidence="2" id="KW-0815">Transposition</keyword>
<comment type="similarity">
    <text evidence="1">Belongs to the transposase 7 family.</text>
</comment>
<proteinExistence type="inferred from homology"/>
<dbReference type="NCBIfam" id="NF033527">
    <property type="entry name" value="transpos_Tn3"/>
    <property type="match status" value="1"/>
</dbReference>
<reference evidence="7 8" key="1">
    <citation type="journal article" date="2013" name="ISME J.">
        <title>Comparative genomics of pathogenic lineages of Vibrio nigripulchritudo identifies virulence-associated traits.</title>
        <authorList>
            <person name="Goudenege D."/>
            <person name="Labreuche Y."/>
            <person name="Krin E."/>
            <person name="Ansquer D."/>
            <person name="Mangenot S."/>
            <person name="Calteau A."/>
            <person name="Medigue C."/>
            <person name="Mazel D."/>
            <person name="Polz M.F."/>
            <person name="Le Roux F."/>
        </authorList>
    </citation>
    <scope>NUCLEOTIDE SEQUENCE [LARGE SCALE GENOMIC DNA]</scope>
    <source>
        <strain evidence="7 8">SOn1</strain>
    </source>
</reference>
<evidence type="ECO:0000256" key="3">
    <source>
        <dbReference type="ARBA" id="ARBA00023125"/>
    </source>
</evidence>